<organism evidence="1 2">
    <name type="scientific">Paracerasibacillus soli</name>
    <dbReference type="NCBI Taxonomy" id="480284"/>
    <lineage>
        <taxon>Bacteria</taxon>
        <taxon>Bacillati</taxon>
        <taxon>Bacillota</taxon>
        <taxon>Bacilli</taxon>
        <taxon>Bacillales</taxon>
        <taxon>Bacillaceae</taxon>
        <taxon>Paracerasibacillus</taxon>
    </lineage>
</organism>
<proteinExistence type="predicted"/>
<keyword evidence="2" id="KW-1185">Reference proteome</keyword>
<evidence type="ECO:0000313" key="1">
    <source>
        <dbReference type="EMBL" id="MDY0409508.1"/>
    </source>
</evidence>
<accession>A0ABU5CVS7</accession>
<dbReference type="Proteomes" id="UP001275315">
    <property type="component" value="Unassembled WGS sequence"/>
</dbReference>
<name>A0ABU5CVS7_9BACI</name>
<sequence>MVFRKDMGSLKSFDKFLNKIDSALVTMKEESEWASTILDEGQTAKVYYYHTKDENVKRIIKETVNSLYDWEMPNHPEDLSFFINGEVWLATSSHERECYIFPKKWEVGEIMNINGIDATIEEDE</sequence>
<dbReference type="EMBL" id="JAWDIQ010000002">
    <property type="protein sequence ID" value="MDY0409508.1"/>
    <property type="molecule type" value="Genomic_DNA"/>
</dbReference>
<comment type="caution">
    <text evidence="1">The sequence shown here is derived from an EMBL/GenBank/DDBJ whole genome shotgun (WGS) entry which is preliminary data.</text>
</comment>
<evidence type="ECO:0000313" key="2">
    <source>
        <dbReference type="Proteomes" id="UP001275315"/>
    </source>
</evidence>
<reference evidence="1 2" key="1">
    <citation type="submission" date="2023-10" db="EMBL/GenBank/DDBJ databases">
        <title>Virgibacillus soli CC-YMP-6 genome.</title>
        <authorList>
            <person name="Miliotis G."/>
            <person name="Sengupta P."/>
            <person name="Hameed A."/>
            <person name="Chuvochina M."/>
            <person name="Mcdonagh F."/>
            <person name="Simpson A.C."/>
            <person name="Singh N.K."/>
            <person name="Rekha P.D."/>
            <person name="Raman K."/>
            <person name="Hugenholtz P."/>
            <person name="Venkateswaran K."/>
        </authorList>
    </citation>
    <scope>NUCLEOTIDE SEQUENCE [LARGE SCALE GENOMIC DNA]</scope>
    <source>
        <strain evidence="1 2">CC-YMP-6</strain>
    </source>
</reference>
<protein>
    <submittedName>
        <fullName evidence="1">Stage III sporulation protein AH</fullName>
    </submittedName>
</protein>
<gene>
    <name evidence="1" type="ORF">RWD45_14110</name>
</gene>
<dbReference type="RefSeq" id="WP_320380307.1">
    <property type="nucleotide sequence ID" value="NZ_JAWDIQ010000002.1"/>
</dbReference>